<feature type="domain" description="Enoyl reductase (ER)" evidence="6">
    <location>
        <begin position="7"/>
        <end position="336"/>
    </location>
</feature>
<dbReference type="Gene3D" id="3.40.50.720">
    <property type="entry name" value="NAD(P)-binding Rossmann-like Domain"/>
    <property type="match status" value="1"/>
</dbReference>
<dbReference type="OrthoDB" id="241504at2"/>
<dbReference type="GO" id="GO:0016491">
    <property type="term" value="F:oxidoreductase activity"/>
    <property type="evidence" value="ECO:0007669"/>
    <property type="project" value="UniProtKB-KW"/>
</dbReference>
<sequence length="338" mass="35470">MRGVIIHAPGDVRVEDRDDPKIIEPTDAVIRTVAACVCGSDLWRFRGVDAVTEPAAIGHEYVGVVQEIGAAVDRIKPGQFVVGGFYASDGSCPHCRAGYQFSCVNKSGFDGCQAEYIRIPMADGTLFATPELPDETMIPSLLALSDVMSTGWHAAVEAGVTAGSTVAVVGDGAVGLSAVLAARELGATKIIAISRHASRQHVAREFGATDVVAERGAEGVARVKELTDGVGADAVCEAVGTNESMLQAIRSVRPGGTVGCVGVPHGVEVPARELFFANVGIKGGPASVAQYLPDLMQRVWTGRIEPGKVFDLHLPLEQAADAYRAMDDRDAIKVLLKP</sequence>
<keyword evidence="2 5" id="KW-0479">Metal-binding</keyword>
<dbReference type="SMART" id="SM00829">
    <property type="entry name" value="PKS_ER"/>
    <property type="match status" value="1"/>
</dbReference>
<dbReference type="InterPro" id="IPR036291">
    <property type="entry name" value="NAD(P)-bd_dom_sf"/>
</dbReference>
<organism evidence="7 8">
    <name type="scientific">Microlunatus soli</name>
    <dbReference type="NCBI Taxonomy" id="630515"/>
    <lineage>
        <taxon>Bacteria</taxon>
        <taxon>Bacillati</taxon>
        <taxon>Actinomycetota</taxon>
        <taxon>Actinomycetes</taxon>
        <taxon>Propionibacteriales</taxon>
        <taxon>Propionibacteriaceae</taxon>
        <taxon>Microlunatus</taxon>
    </lineage>
</organism>
<protein>
    <submittedName>
        <fullName evidence="7">Threonine dehydrogenase</fullName>
    </submittedName>
</protein>
<evidence type="ECO:0000256" key="5">
    <source>
        <dbReference type="RuleBase" id="RU361277"/>
    </source>
</evidence>
<dbReference type="STRING" id="630515.SAMN04489812_3252"/>
<dbReference type="RefSeq" id="WP_091526458.1">
    <property type="nucleotide sequence ID" value="NZ_LT629772.1"/>
</dbReference>
<name>A0A1H1VLV1_9ACTN</name>
<evidence type="ECO:0000256" key="3">
    <source>
        <dbReference type="ARBA" id="ARBA00022833"/>
    </source>
</evidence>
<evidence type="ECO:0000256" key="1">
    <source>
        <dbReference type="ARBA" id="ARBA00001947"/>
    </source>
</evidence>
<comment type="similarity">
    <text evidence="5">Belongs to the zinc-containing alcohol dehydrogenase family.</text>
</comment>
<dbReference type="Pfam" id="PF08240">
    <property type="entry name" value="ADH_N"/>
    <property type="match status" value="1"/>
</dbReference>
<comment type="cofactor">
    <cofactor evidence="1 5">
        <name>Zn(2+)</name>
        <dbReference type="ChEBI" id="CHEBI:29105"/>
    </cofactor>
</comment>
<gene>
    <name evidence="7" type="ORF">SAMN04489812_3252</name>
</gene>
<dbReference type="Gene3D" id="3.90.180.10">
    <property type="entry name" value="Medium-chain alcohol dehydrogenases, catalytic domain"/>
    <property type="match status" value="1"/>
</dbReference>
<dbReference type="SUPFAM" id="SSF50129">
    <property type="entry name" value="GroES-like"/>
    <property type="match status" value="1"/>
</dbReference>
<dbReference type="PANTHER" id="PTHR42813:SF2">
    <property type="entry name" value="DEHYDROGENASE, ZINC-CONTAINING, PUTATIVE (AFU_ORTHOLOGUE AFUA_2G02810)-RELATED"/>
    <property type="match status" value="1"/>
</dbReference>
<keyword evidence="8" id="KW-1185">Reference proteome</keyword>
<keyword evidence="3 5" id="KW-0862">Zinc</keyword>
<dbReference type="PROSITE" id="PS00059">
    <property type="entry name" value="ADH_ZINC"/>
    <property type="match status" value="1"/>
</dbReference>
<evidence type="ECO:0000256" key="4">
    <source>
        <dbReference type="ARBA" id="ARBA00023002"/>
    </source>
</evidence>
<evidence type="ECO:0000259" key="6">
    <source>
        <dbReference type="SMART" id="SM00829"/>
    </source>
</evidence>
<dbReference type="InterPro" id="IPR011032">
    <property type="entry name" value="GroES-like_sf"/>
</dbReference>
<dbReference type="GO" id="GO:0008270">
    <property type="term" value="F:zinc ion binding"/>
    <property type="evidence" value="ECO:0007669"/>
    <property type="project" value="InterPro"/>
</dbReference>
<reference evidence="7 8" key="1">
    <citation type="submission" date="2016-10" db="EMBL/GenBank/DDBJ databases">
        <authorList>
            <person name="de Groot N.N."/>
        </authorList>
    </citation>
    <scope>NUCLEOTIDE SEQUENCE [LARGE SCALE GENOMIC DNA]</scope>
    <source>
        <strain evidence="7 8">DSM 21800</strain>
    </source>
</reference>
<dbReference type="PANTHER" id="PTHR42813">
    <property type="entry name" value="ZINC-TYPE ALCOHOL DEHYDROGENASE-LIKE"/>
    <property type="match status" value="1"/>
</dbReference>
<dbReference type="AlphaFoldDB" id="A0A1H1VLV1"/>
<evidence type="ECO:0000313" key="7">
    <source>
        <dbReference type="EMBL" id="SDS85286.1"/>
    </source>
</evidence>
<dbReference type="SUPFAM" id="SSF51735">
    <property type="entry name" value="NAD(P)-binding Rossmann-fold domains"/>
    <property type="match status" value="1"/>
</dbReference>
<evidence type="ECO:0000256" key="2">
    <source>
        <dbReference type="ARBA" id="ARBA00022723"/>
    </source>
</evidence>
<dbReference type="InterPro" id="IPR002328">
    <property type="entry name" value="ADH_Zn_CS"/>
</dbReference>
<keyword evidence="4" id="KW-0560">Oxidoreductase</keyword>
<evidence type="ECO:0000313" key="8">
    <source>
        <dbReference type="Proteomes" id="UP000199103"/>
    </source>
</evidence>
<dbReference type="InterPro" id="IPR013149">
    <property type="entry name" value="ADH-like_C"/>
</dbReference>
<proteinExistence type="inferred from homology"/>
<dbReference type="CDD" id="cd08287">
    <property type="entry name" value="FDH_like_ADH3"/>
    <property type="match status" value="1"/>
</dbReference>
<dbReference type="EMBL" id="LT629772">
    <property type="protein sequence ID" value="SDS85286.1"/>
    <property type="molecule type" value="Genomic_DNA"/>
</dbReference>
<dbReference type="InterPro" id="IPR013154">
    <property type="entry name" value="ADH-like_N"/>
</dbReference>
<dbReference type="Proteomes" id="UP000199103">
    <property type="component" value="Chromosome I"/>
</dbReference>
<dbReference type="Pfam" id="PF00107">
    <property type="entry name" value="ADH_zinc_N"/>
    <property type="match status" value="1"/>
</dbReference>
<accession>A0A1H1VLV1</accession>
<dbReference type="InterPro" id="IPR020843">
    <property type="entry name" value="ER"/>
</dbReference>